<reference evidence="1" key="2">
    <citation type="submission" date="2020-09" db="EMBL/GenBank/DDBJ databases">
        <authorList>
            <person name="Sun Q."/>
            <person name="Zhou Y."/>
        </authorList>
    </citation>
    <scope>NUCLEOTIDE SEQUENCE</scope>
    <source>
        <strain evidence="1">CGMCC 4.7430</strain>
    </source>
</reference>
<reference evidence="1" key="1">
    <citation type="journal article" date="2014" name="Int. J. Syst. Evol. Microbiol.">
        <title>Complete genome sequence of Corynebacterium casei LMG S-19264T (=DSM 44701T), isolated from a smear-ripened cheese.</title>
        <authorList>
            <consortium name="US DOE Joint Genome Institute (JGI-PGF)"/>
            <person name="Walter F."/>
            <person name="Albersmeier A."/>
            <person name="Kalinowski J."/>
            <person name="Ruckert C."/>
        </authorList>
    </citation>
    <scope>NUCLEOTIDE SEQUENCE</scope>
    <source>
        <strain evidence="1">CGMCC 4.7430</strain>
    </source>
</reference>
<keyword evidence="2" id="KW-1185">Reference proteome</keyword>
<evidence type="ECO:0000313" key="1">
    <source>
        <dbReference type="EMBL" id="GGP14593.1"/>
    </source>
</evidence>
<organism evidence="1 2">
    <name type="scientific">Nonomuraea glycinis</name>
    <dbReference type="NCBI Taxonomy" id="2047744"/>
    <lineage>
        <taxon>Bacteria</taxon>
        <taxon>Bacillati</taxon>
        <taxon>Actinomycetota</taxon>
        <taxon>Actinomycetes</taxon>
        <taxon>Streptosporangiales</taxon>
        <taxon>Streptosporangiaceae</taxon>
        <taxon>Nonomuraea</taxon>
    </lineage>
</organism>
<gene>
    <name evidence="1" type="ORF">GCM10012278_71020</name>
</gene>
<dbReference type="EMBL" id="BMNK01000016">
    <property type="protein sequence ID" value="GGP14593.1"/>
    <property type="molecule type" value="Genomic_DNA"/>
</dbReference>
<protein>
    <submittedName>
        <fullName evidence="1">Uncharacterized protein</fullName>
    </submittedName>
</protein>
<name>A0A918ADX5_9ACTN</name>
<sequence length="50" mass="5626">MRRNVAIRIVEVGHSDTDETSVLHVPDLDLVVRPRISTLQRISHTPIVPS</sequence>
<accession>A0A918ADX5</accession>
<evidence type="ECO:0000313" key="2">
    <source>
        <dbReference type="Proteomes" id="UP000660745"/>
    </source>
</evidence>
<proteinExistence type="predicted"/>
<dbReference type="Proteomes" id="UP000660745">
    <property type="component" value="Unassembled WGS sequence"/>
</dbReference>
<dbReference type="RefSeq" id="WP_225277935.1">
    <property type="nucleotide sequence ID" value="NZ_BMNK01000016.1"/>
</dbReference>
<comment type="caution">
    <text evidence="1">The sequence shown here is derived from an EMBL/GenBank/DDBJ whole genome shotgun (WGS) entry which is preliminary data.</text>
</comment>
<dbReference type="AlphaFoldDB" id="A0A918ADX5"/>